<keyword evidence="4 10" id="KW-0597">Phosphoprotein</keyword>
<feature type="modified residue" description="4-aspartylphosphate" evidence="10">
    <location>
        <position position="55"/>
    </location>
</feature>
<dbReference type="SUPFAM" id="SSF46689">
    <property type="entry name" value="Homeodomain-like"/>
    <property type="match status" value="2"/>
</dbReference>
<evidence type="ECO:0000256" key="7">
    <source>
        <dbReference type="ARBA" id="ARBA00023125"/>
    </source>
</evidence>
<keyword evidence="8" id="KW-0804">Transcription</keyword>
<dbReference type="InterPro" id="IPR018060">
    <property type="entry name" value="HTH_AraC"/>
</dbReference>
<dbReference type="RefSeq" id="WP_158369443.1">
    <property type="nucleotide sequence ID" value="NZ_JAOQJU010000006.1"/>
</dbReference>
<dbReference type="CDD" id="cd17536">
    <property type="entry name" value="REC_YesN-like"/>
    <property type="match status" value="1"/>
</dbReference>
<evidence type="ECO:0000313" key="13">
    <source>
        <dbReference type="EMBL" id="MCU6686362.1"/>
    </source>
</evidence>
<dbReference type="InterPro" id="IPR020449">
    <property type="entry name" value="Tscrpt_reg_AraC-type_HTH"/>
</dbReference>
<evidence type="ECO:0000256" key="4">
    <source>
        <dbReference type="ARBA" id="ARBA00022553"/>
    </source>
</evidence>
<accession>A0ABT2RLR4</accession>
<evidence type="ECO:0000259" key="11">
    <source>
        <dbReference type="PROSITE" id="PS01124"/>
    </source>
</evidence>
<evidence type="ECO:0000256" key="10">
    <source>
        <dbReference type="PROSITE-ProRule" id="PRU00169"/>
    </source>
</evidence>
<keyword evidence="5" id="KW-0902">Two-component regulatory system</keyword>
<evidence type="ECO:0000256" key="8">
    <source>
        <dbReference type="ARBA" id="ARBA00023163"/>
    </source>
</evidence>
<protein>
    <recommendedName>
        <fullName evidence="2">Stage 0 sporulation protein A homolog</fullName>
    </recommendedName>
</protein>
<dbReference type="EMBL" id="JAOQJU010000006">
    <property type="protein sequence ID" value="MCU6686362.1"/>
    <property type="molecule type" value="Genomic_DNA"/>
</dbReference>
<comment type="subcellular location">
    <subcellularLocation>
        <location evidence="1">Cytoplasm</location>
    </subcellularLocation>
</comment>
<evidence type="ECO:0000256" key="3">
    <source>
        <dbReference type="ARBA" id="ARBA00022490"/>
    </source>
</evidence>
<dbReference type="InterPro" id="IPR011006">
    <property type="entry name" value="CheY-like_superfamily"/>
</dbReference>
<dbReference type="SMART" id="SM00448">
    <property type="entry name" value="REC"/>
    <property type="match status" value="1"/>
</dbReference>
<evidence type="ECO:0000256" key="6">
    <source>
        <dbReference type="ARBA" id="ARBA00023015"/>
    </source>
</evidence>
<keyword evidence="14" id="KW-1185">Reference proteome</keyword>
<dbReference type="PROSITE" id="PS50110">
    <property type="entry name" value="RESPONSE_REGULATORY"/>
    <property type="match status" value="1"/>
</dbReference>
<dbReference type="InterPro" id="IPR051552">
    <property type="entry name" value="HptR"/>
</dbReference>
<gene>
    <name evidence="13" type="ORF">OCV99_07335</name>
</gene>
<comment type="caution">
    <text evidence="13">The sequence shown here is derived from an EMBL/GenBank/DDBJ whole genome shotgun (WGS) entry which is preliminary data.</text>
</comment>
<evidence type="ECO:0000256" key="1">
    <source>
        <dbReference type="ARBA" id="ARBA00004496"/>
    </source>
</evidence>
<keyword evidence="6" id="KW-0805">Transcription regulation</keyword>
<dbReference type="SMART" id="SM00342">
    <property type="entry name" value="HTH_ARAC"/>
    <property type="match status" value="1"/>
</dbReference>
<organism evidence="13 14">
    <name type="scientific">Dorea acetigenes</name>
    <dbReference type="NCBI Taxonomy" id="2981787"/>
    <lineage>
        <taxon>Bacteria</taxon>
        <taxon>Bacillati</taxon>
        <taxon>Bacillota</taxon>
        <taxon>Clostridia</taxon>
        <taxon>Lachnospirales</taxon>
        <taxon>Lachnospiraceae</taxon>
        <taxon>Dorea</taxon>
    </lineage>
</organism>
<dbReference type="PROSITE" id="PS01124">
    <property type="entry name" value="HTH_ARAC_FAMILY_2"/>
    <property type="match status" value="1"/>
</dbReference>
<dbReference type="SUPFAM" id="SSF52172">
    <property type="entry name" value="CheY-like"/>
    <property type="match status" value="1"/>
</dbReference>
<dbReference type="PANTHER" id="PTHR42713:SF3">
    <property type="entry name" value="TRANSCRIPTIONAL REGULATORY PROTEIN HPTR"/>
    <property type="match status" value="1"/>
</dbReference>
<keyword evidence="7" id="KW-0238">DNA-binding</keyword>
<evidence type="ECO:0000259" key="12">
    <source>
        <dbReference type="PROSITE" id="PS50110"/>
    </source>
</evidence>
<dbReference type="InterPro" id="IPR018062">
    <property type="entry name" value="HTH_AraC-typ_CS"/>
</dbReference>
<sequence length="243" mass="28143">MYRVLVADDELWMTLSIKKLIEKSGLPFRVIGEVMNGVAALEAVEREKPDLLITDIRMPGYDGLELLEQMKKKCLATKVILLSGYAEFEYARKAIRLDAFDYLLKPVKQEQLESTLQELVRVFEGGEAVSEFDSQEEENLPMIEEIIRNLQQNYRKDITLTSIAKKYNMSTSYLSELLKERIGMSFSEYLISKRIQKAKELLADEKLSINEIGEAVGYKDYYYFMKVFKKVVGITPSKYRKNL</sequence>
<reference evidence="13 14" key="1">
    <citation type="journal article" date="2021" name="ISME Commun">
        <title>Automated analysis of genomic sequences facilitates high-throughput and comprehensive description of bacteria.</title>
        <authorList>
            <person name="Hitch T.C.A."/>
        </authorList>
    </citation>
    <scope>NUCLEOTIDE SEQUENCE [LARGE SCALE GENOMIC DNA]</scope>
    <source>
        <strain evidence="13 14">Sanger_03</strain>
    </source>
</reference>
<dbReference type="Proteomes" id="UP001652431">
    <property type="component" value="Unassembled WGS sequence"/>
</dbReference>
<dbReference type="Pfam" id="PF00072">
    <property type="entry name" value="Response_reg"/>
    <property type="match status" value="1"/>
</dbReference>
<feature type="domain" description="HTH araC/xylS-type" evidence="11">
    <location>
        <begin position="144"/>
        <end position="242"/>
    </location>
</feature>
<evidence type="ECO:0000256" key="5">
    <source>
        <dbReference type="ARBA" id="ARBA00023012"/>
    </source>
</evidence>
<dbReference type="Gene3D" id="3.40.50.2300">
    <property type="match status" value="1"/>
</dbReference>
<name>A0ABT2RLR4_9FIRM</name>
<dbReference type="InterPro" id="IPR009057">
    <property type="entry name" value="Homeodomain-like_sf"/>
</dbReference>
<dbReference type="Gene3D" id="1.10.10.60">
    <property type="entry name" value="Homeodomain-like"/>
    <property type="match status" value="2"/>
</dbReference>
<evidence type="ECO:0000313" key="14">
    <source>
        <dbReference type="Proteomes" id="UP001652431"/>
    </source>
</evidence>
<keyword evidence="3" id="KW-0963">Cytoplasm</keyword>
<dbReference type="PROSITE" id="PS00041">
    <property type="entry name" value="HTH_ARAC_FAMILY_1"/>
    <property type="match status" value="1"/>
</dbReference>
<proteinExistence type="predicted"/>
<dbReference type="Pfam" id="PF12833">
    <property type="entry name" value="HTH_18"/>
    <property type="match status" value="1"/>
</dbReference>
<dbReference type="PANTHER" id="PTHR42713">
    <property type="entry name" value="HISTIDINE KINASE-RELATED"/>
    <property type="match status" value="1"/>
</dbReference>
<comment type="function">
    <text evidence="9">May play the central regulatory role in sporulation. It may be an element of the effector pathway responsible for the activation of sporulation genes in response to nutritional stress. Spo0A may act in concert with spo0H (a sigma factor) to control the expression of some genes that are critical to the sporulation process.</text>
</comment>
<dbReference type="PRINTS" id="PR00032">
    <property type="entry name" value="HTHARAC"/>
</dbReference>
<evidence type="ECO:0000256" key="2">
    <source>
        <dbReference type="ARBA" id="ARBA00018672"/>
    </source>
</evidence>
<feature type="domain" description="Response regulatory" evidence="12">
    <location>
        <begin position="3"/>
        <end position="120"/>
    </location>
</feature>
<dbReference type="InterPro" id="IPR001789">
    <property type="entry name" value="Sig_transdc_resp-reg_receiver"/>
</dbReference>
<evidence type="ECO:0000256" key="9">
    <source>
        <dbReference type="ARBA" id="ARBA00024867"/>
    </source>
</evidence>